<evidence type="ECO:0008006" key="4">
    <source>
        <dbReference type="Google" id="ProtNLM"/>
    </source>
</evidence>
<feature type="compositionally biased region" description="Basic and acidic residues" evidence="1">
    <location>
        <begin position="158"/>
        <end position="186"/>
    </location>
</feature>
<dbReference type="InterPro" id="IPR058532">
    <property type="entry name" value="YjbR/MT2646/Rv2570-like"/>
</dbReference>
<feature type="compositionally biased region" description="Basic and acidic residues" evidence="1">
    <location>
        <begin position="96"/>
        <end position="108"/>
    </location>
</feature>
<reference evidence="2 3" key="1">
    <citation type="submission" date="2021-01" db="EMBL/GenBank/DDBJ databases">
        <title>Whole genome shotgun sequence of Planotetraspora phitsanulokensis NBRC 104273.</title>
        <authorList>
            <person name="Komaki H."/>
            <person name="Tamura T."/>
        </authorList>
    </citation>
    <scope>NUCLEOTIDE SEQUENCE [LARGE SCALE GENOMIC DNA]</scope>
    <source>
        <strain evidence="2 3">NBRC 104273</strain>
    </source>
</reference>
<feature type="compositionally biased region" description="Low complexity" evidence="1">
    <location>
        <begin position="190"/>
        <end position="218"/>
    </location>
</feature>
<organism evidence="2 3">
    <name type="scientific">Planotetraspora phitsanulokensis</name>
    <dbReference type="NCBI Taxonomy" id="575192"/>
    <lineage>
        <taxon>Bacteria</taxon>
        <taxon>Bacillati</taxon>
        <taxon>Actinomycetota</taxon>
        <taxon>Actinomycetes</taxon>
        <taxon>Streptosporangiales</taxon>
        <taxon>Streptosporangiaceae</taxon>
        <taxon>Planotetraspora</taxon>
    </lineage>
</organism>
<name>A0A8J3UEF1_9ACTN</name>
<evidence type="ECO:0000256" key="1">
    <source>
        <dbReference type="SAM" id="MobiDB-lite"/>
    </source>
</evidence>
<comment type="caution">
    <text evidence="2">The sequence shown here is derived from an EMBL/GenBank/DDBJ whole genome shotgun (WGS) entry which is preliminary data.</text>
</comment>
<dbReference type="AlphaFoldDB" id="A0A8J3UEF1"/>
<evidence type="ECO:0000313" key="2">
    <source>
        <dbReference type="EMBL" id="GII42986.1"/>
    </source>
</evidence>
<accession>A0A8J3UEF1</accession>
<proteinExistence type="predicted"/>
<feature type="region of interest" description="Disordered" evidence="1">
    <location>
        <begin position="95"/>
        <end position="218"/>
    </location>
</feature>
<dbReference type="Pfam" id="PF04237">
    <property type="entry name" value="YjbR"/>
    <property type="match status" value="1"/>
</dbReference>
<dbReference type="SUPFAM" id="SSF142906">
    <property type="entry name" value="YjbR-like"/>
    <property type="match status" value="1"/>
</dbReference>
<dbReference type="InterPro" id="IPR038056">
    <property type="entry name" value="YjbR-like_sf"/>
</dbReference>
<evidence type="ECO:0000313" key="3">
    <source>
        <dbReference type="Proteomes" id="UP000622547"/>
    </source>
</evidence>
<sequence length="218" mass="24027">MPISGKKLEDRARDTALALPGVSHGRPFTEQLDVYKVPGKVFLIVTDDPDLRIVTLKAEPEYGRLLQHEHPSITPGLPTKPSLPSTWRSELVASQRELDGPGDWERSTRPSPPIRAEAQPSVPRQAHPDRGRRHERRNRLIEIDPDPPHLTGGIHQLDQPRGRRPLDGRSQETAEEHAEPLQDRPIPHSTVVARHVTPAPAAVPPAASAATPPGRAMT</sequence>
<dbReference type="Proteomes" id="UP000622547">
    <property type="component" value="Unassembled WGS sequence"/>
</dbReference>
<dbReference type="EMBL" id="BOOP01000049">
    <property type="protein sequence ID" value="GII42986.1"/>
    <property type="molecule type" value="Genomic_DNA"/>
</dbReference>
<dbReference type="Gene3D" id="3.90.1150.30">
    <property type="match status" value="1"/>
</dbReference>
<dbReference type="RefSeq" id="WP_204078394.1">
    <property type="nucleotide sequence ID" value="NZ_BAABHI010000023.1"/>
</dbReference>
<keyword evidence="3" id="KW-1185">Reference proteome</keyword>
<protein>
    <recommendedName>
        <fullName evidence="4">YjbR protein</fullName>
    </recommendedName>
</protein>
<gene>
    <name evidence="2" type="ORF">Pph01_79890</name>
</gene>